<dbReference type="Proteomes" id="UP000663908">
    <property type="component" value="Chromosome"/>
</dbReference>
<protein>
    <submittedName>
        <fullName evidence="2">Uncharacterized protein</fullName>
    </submittedName>
</protein>
<evidence type="ECO:0000313" key="2">
    <source>
        <dbReference type="EMBL" id="QTD96265.1"/>
    </source>
</evidence>
<accession>A0ABX7TI94</accession>
<reference evidence="2 3" key="1">
    <citation type="submission" date="2021-03" db="EMBL/GenBank/DDBJ databases">
        <title>Complete genome sequence of Streptomyces cyanogenus S136, producer of anticancer angucycline landomycin A.</title>
        <authorList>
            <person name="Hrab P."/>
            <person name="Ruckert C."/>
            <person name="Busche T."/>
            <person name="Ostash I."/>
            <person name="Kalinowski J."/>
            <person name="Fedorenko V."/>
            <person name="Yushchuk O."/>
            <person name="Ostash B."/>
        </authorList>
    </citation>
    <scope>NUCLEOTIDE SEQUENCE [LARGE SCALE GENOMIC DNA]</scope>
    <source>
        <strain evidence="2 3">S136</strain>
    </source>
</reference>
<evidence type="ECO:0000313" key="3">
    <source>
        <dbReference type="Proteomes" id="UP000663908"/>
    </source>
</evidence>
<proteinExistence type="predicted"/>
<organism evidence="2 3">
    <name type="scientific">Streptomyces cyanogenus</name>
    <dbReference type="NCBI Taxonomy" id="80860"/>
    <lineage>
        <taxon>Bacteria</taxon>
        <taxon>Bacillati</taxon>
        <taxon>Actinomycetota</taxon>
        <taxon>Actinomycetes</taxon>
        <taxon>Kitasatosporales</taxon>
        <taxon>Streptomycetaceae</taxon>
        <taxon>Streptomyces</taxon>
    </lineage>
</organism>
<gene>
    <name evidence="2" type="ORF">S1361_02845</name>
</gene>
<dbReference type="EMBL" id="CP071839">
    <property type="protein sequence ID" value="QTD96265.1"/>
    <property type="molecule type" value="Genomic_DNA"/>
</dbReference>
<keyword evidence="3" id="KW-1185">Reference proteome</keyword>
<feature type="compositionally biased region" description="Low complexity" evidence="1">
    <location>
        <begin position="10"/>
        <end position="26"/>
    </location>
</feature>
<evidence type="ECO:0000256" key="1">
    <source>
        <dbReference type="SAM" id="MobiDB-lite"/>
    </source>
</evidence>
<name>A0ABX7TI94_STRCY</name>
<feature type="region of interest" description="Disordered" evidence="1">
    <location>
        <begin position="1"/>
        <end position="26"/>
    </location>
</feature>
<sequence>MGRGRHPAPARRQAVAHAACAPGPAGSPVPVFGWRGRGGPVARPTEALAAFAVGAVAPMVVWPAGWMRRESIAAAGLVLPGDAMTEPDGVAG</sequence>